<organism evidence="1">
    <name type="scientific">Rhizophora mucronata</name>
    <name type="common">Asiatic mangrove</name>
    <dbReference type="NCBI Taxonomy" id="61149"/>
    <lineage>
        <taxon>Eukaryota</taxon>
        <taxon>Viridiplantae</taxon>
        <taxon>Streptophyta</taxon>
        <taxon>Embryophyta</taxon>
        <taxon>Tracheophyta</taxon>
        <taxon>Spermatophyta</taxon>
        <taxon>Magnoliopsida</taxon>
        <taxon>eudicotyledons</taxon>
        <taxon>Gunneridae</taxon>
        <taxon>Pentapetalae</taxon>
        <taxon>rosids</taxon>
        <taxon>fabids</taxon>
        <taxon>Malpighiales</taxon>
        <taxon>Rhizophoraceae</taxon>
        <taxon>Rhizophora</taxon>
    </lineage>
</organism>
<dbReference type="AlphaFoldDB" id="A0A2P2QN87"/>
<accession>A0A2P2QN87</accession>
<evidence type="ECO:0000313" key="1">
    <source>
        <dbReference type="EMBL" id="MBX68395.1"/>
    </source>
</evidence>
<sequence>MMQKYHRNQLPKCLKNNFFHQDIPYSWYGEGFFGLVMTL</sequence>
<proteinExistence type="predicted"/>
<dbReference type="EMBL" id="GGEC01087911">
    <property type="protein sequence ID" value="MBX68395.1"/>
    <property type="molecule type" value="Transcribed_RNA"/>
</dbReference>
<name>A0A2P2QN87_RHIMU</name>
<protein>
    <submittedName>
        <fullName evidence="1">Uncharacterized protein</fullName>
    </submittedName>
</protein>
<reference evidence="1" key="1">
    <citation type="submission" date="2018-02" db="EMBL/GenBank/DDBJ databases">
        <title>Rhizophora mucronata_Transcriptome.</title>
        <authorList>
            <person name="Meera S.P."/>
            <person name="Sreeshan A."/>
            <person name="Augustine A."/>
        </authorList>
    </citation>
    <scope>NUCLEOTIDE SEQUENCE</scope>
    <source>
        <tissue evidence="1">Leaf</tissue>
    </source>
</reference>